<evidence type="ECO:0000313" key="1">
    <source>
        <dbReference type="EMBL" id="CAD6999863.1"/>
    </source>
</evidence>
<proteinExistence type="predicted"/>
<evidence type="ECO:0000313" key="2">
    <source>
        <dbReference type="Proteomes" id="UP000606786"/>
    </source>
</evidence>
<name>A0A811US91_CERCA</name>
<accession>A0A811US91</accession>
<dbReference type="OrthoDB" id="6538186at2759"/>
<dbReference type="AlphaFoldDB" id="A0A811US91"/>
<dbReference type="Proteomes" id="UP000606786">
    <property type="component" value="Unassembled WGS sequence"/>
</dbReference>
<organism evidence="1 2">
    <name type="scientific">Ceratitis capitata</name>
    <name type="common">Mediterranean fruit fly</name>
    <name type="synonym">Tephritis capitata</name>
    <dbReference type="NCBI Taxonomy" id="7213"/>
    <lineage>
        <taxon>Eukaryota</taxon>
        <taxon>Metazoa</taxon>
        <taxon>Ecdysozoa</taxon>
        <taxon>Arthropoda</taxon>
        <taxon>Hexapoda</taxon>
        <taxon>Insecta</taxon>
        <taxon>Pterygota</taxon>
        <taxon>Neoptera</taxon>
        <taxon>Endopterygota</taxon>
        <taxon>Diptera</taxon>
        <taxon>Brachycera</taxon>
        <taxon>Muscomorpha</taxon>
        <taxon>Tephritoidea</taxon>
        <taxon>Tephritidae</taxon>
        <taxon>Ceratitis</taxon>
        <taxon>Ceratitis</taxon>
    </lineage>
</organism>
<dbReference type="EMBL" id="CAJHJT010000012">
    <property type="protein sequence ID" value="CAD6999863.1"/>
    <property type="molecule type" value="Genomic_DNA"/>
</dbReference>
<gene>
    <name evidence="1" type="ORF">CCAP1982_LOCUS8373</name>
</gene>
<reference evidence="1" key="1">
    <citation type="submission" date="2020-11" db="EMBL/GenBank/DDBJ databases">
        <authorList>
            <person name="Whitehead M."/>
        </authorList>
    </citation>
    <scope>NUCLEOTIDE SEQUENCE</scope>
    <source>
        <strain evidence="1">EGII</strain>
    </source>
</reference>
<keyword evidence="2" id="KW-1185">Reference proteome</keyword>
<protein>
    <submittedName>
        <fullName evidence="1">(Mediterranean fruit fly) hypothetical protein</fullName>
    </submittedName>
</protein>
<comment type="caution">
    <text evidence="1">The sequence shown here is derived from an EMBL/GenBank/DDBJ whole genome shotgun (WGS) entry which is preliminary data.</text>
</comment>
<sequence>MSASVMRLAILNFVTNQMYYNVVDTYSLPGVPEILAESEELKSSHKEIEALSKSIVTFLGEVHQPTSQALQAKVDNLVQQQTNVKRFIELPANRRNNAAPLLFFV</sequence>